<dbReference type="RefSeq" id="WP_344519057.1">
    <property type="nucleotide sequence ID" value="NZ_BAAAUG010000019.1"/>
</dbReference>
<accession>A0ABP6MB80</accession>
<sequence>MTSEDQKRPLSVYRLLPSMREFQVLRLDNTVVDVMRWQLNGSQGDHPTDFTAEWGGDPRWRKSDFPNGDPSTPALSRRVVDHLRNDLTRAGSLLPVHIEYPEKSSRPPVLQEDEYFLYLVERAVDCLDPQRSSPPDQLGRIQTSVFRPDAVPAELPAFRSTQFPIGVCWNGWMVDRLADLLGDQLEIRLVWSEDSTLDPHPNPWGF</sequence>
<evidence type="ECO:0000313" key="1">
    <source>
        <dbReference type="EMBL" id="GAA3087534.1"/>
    </source>
</evidence>
<dbReference type="EMBL" id="BAAAUG010000019">
    <property type="protein sequence ID" value="GAA3087534.1"/>
    <property type="molecule type" value="Genomic_DNA"/>
</dbReference>
<dbReference type="Proteomes" id="UP001501637">
    <property type="component" value="Unassembled WGS sequence"/>
</dbReference>
<proteinExistence type="predicted"/>
<keyword evidence="2" id="KW-1185">Reference proteome</keyword>
<gene>
    <name evidence="1" type="ORF">GCM10010449_08820</name>
</gene>
<organism evidence="1 2">
    <name type="scientific">Streptomyces rectiviolaceus</name>
    <dbReference type="NCBI Taxonomy" id="332591"/>
    <lineage>
        <taxon>Bacteria</taxon>
        <taxon>Bacillati</taxon>
        <taxon>Actinomycetota</taxon>
        <taxon>Actinomycetes</taxon>
        <taxon>Kitasatosporales</taxon>
        <taxon>Streptomycetaceae</taxon>
        <taxon>Streptomyces</taxon>
    </lineage>
</organism>
<protein>
    <submittedName>
        <fullName evidence="1">Uncharacterized protein</fullName>
    </submittedName>
</protein>
<reference evidence="2" key="1">
    <citation type="journal article" date="2019" name="Int. J. Syst. Evol. Microbiol.">
        <title>The Global Catalogue of Microorganisms (GCM) 10K type strain sequencing project: providing services to taxonomists for standard genome sequencing and annotation.</title>
        <authorList>
            <consortium name="The Broad Institute Genomics Platform"/>
            <consortium name="The Broad Institute Genome Sequencing Center for Infectious Disease"/>
            <person name="Wu L."/>
            <person name="Ma J."/>
        </authorList>
    </citation>
    <scope>NUCLEOTIDE SEQUENCE [LARGE SCALE GENOMIC DNA]</scope>
    <source>
        <strain evidence="2">JCM 9092</strain>
    </source>
</reference>
<comment type="caution">
    <text evidence="1">The sequence shown here is derived from an EMBL/GenBank/DDBJ whole genome shotgun (WGS) entry which is preliminary data.</text>
</comment>
<evidence type="ECO:0000313" key="2">
    <source>
        <dbReference type="Proteomes" id="UP001501637"/>
    </source>
</evidence>
<name>A0ABP6MB80_9ACTN</name>